<dbReference type="InterPro" id="IPR039424">
    <property type="entry name" value="SBP_5"/>
</dbReference>
<dbReference type="InterPro" id="IPR000914">
    <property type="entry name" value="SBP_5_dom"/>
</dbReference>
<feature type="chain" id="PRO_5045844218" evidence="4">
    <location>
        <begin position="23"/>
        <end position="548"/>
    </location>
</feature>
<comment type="similarity">
    <text evidence="1">Belongs to the bacterial solute-binding protein 5 family.</text>
</comment>
<comment type="caution">
    <text evidence="6">The sequence shown here is derived from an EMBL/GenBank/DDBJ whole genome shotgun (WGS) entry which is preliminary data.</text>
</comment>
<evidence type="ECO:0000259" key="5">
    <source>
        <dbReference type="Pfam" id="PF00496"/>
    </source>
</evidence>
<keyword evidence="2" id="KW-0813">Transport</keyword>
<dbReference type="Proteomes" id="UP001651880">
    <property type="component" value="Unassembled WGS sequence"/>
</dbReference>
<name>A0ABT1NFK6_9FIRM</name>
<proteinExistence type="inferred from homology"/>
<evidence type="ECO:0000313" key="7">
    <source>
        <dbReference type="Proteomes" id="UP001651880"/>
    </source>
</evidence>
<evidence type="ECO:0000256" key="4">
    <source>
        <dbReference type="SAM" id="SignalP"/>
    </source>
</evidence>
<dbReference type="InterPro" id="IPR030678">
    <property type="entry name" value="Peptide/Ni-bd"/>
</dbReference>
<keyword evidence="3 4" id="KW-0732">Signal</keyword>
<sequence length="548" mass="60986">MKKRTAVLLTTLIVLFSFLVTACGGNSPQSAQPAGESTAEGKPAVGGSLVVGITGDPYNLATWLSNDMNSSMVMNLALPPLMATDSKGNKVPYILKSCDISSDAKVYTVTLHDGLTWHDGKEFTSEDMAFTAEYLVKHKLGYGLDMYSNVEKTEIVDKTTLKYYLKSPQVNFMSQVGFWIDVMPKHIYENVDDPANFEYNGVGYGPYKLKEYKKGEYYSFERVENWPLANDGQGAYIENITFRVFPDANALVLAMKNGEVNVSGSALPIAAQKQLESTPDKFGIKKVNSLGYGYFAFSYKNELLKDFNVRKAIAMTIDRDALVSTAMQGGAIKMETPISPVFEDLVKSDIKFPAFDVEGAKSLLESSGYTDKDNDGVRESASGKKLEFELIYRTTTANIDPIANVFKANAEKAGIKINLKPVDPATYTDRVTKQRNFDINVIDWGVIDDPDSSLSTVYASNAQLNFMDYKNEKMDELLAKSTQEPSYENRIKIMDEFQKEYVNELPAINTWVRVNAYGYSKDFEGWDLTPGLYGVLDAKDIVKVYKAK</sequence>
<dbReference type="PIRSF" id="PIRSF002741">
    <property type="entry name" value="MppA"/>
    <property type="match status" value="1"/>
</dbReference>
<accession>A0ABT1NFK6</accession>
<dbReference type="CDD" id="cd00995">
    <property type="entry name" value="PBP2_NikA_DppA_OppA_like"/>
    <property type="match status" value="1"/>
</dbReference>
<dbReference type="PANTHER" id="PTHR30290:SF9">
    <property type="entry name" value="OLIGOPEPTIDE-BINDING PROTEIN APPA"/>
    <property type="match status" value="1"/>
</dbReference>
<evidence type="ECO:0000256" key="1">
    <source>
        <dbReference type="ARBA" id="ARBA00005695"/>
    </source>
</evidence>
<feature type="domain" description="Solute-binding protein family 5" evidence="5">
    <location>
        <begin position="91"/>
        <end position="462"/>
    </location>
</feature>
<dbReference type="PANTHER" id="PTHR30290">
    <property type="entry name" value="PERIPLASMIC BINDING COMPONENT OF ABC TRANSPORTER"/>
    <property type="match status" value="1"/>
</dbReference>
<reference evidence="6 7" key="1">
    <citation type="submission" date="2021-10" db="EMBL/GenBank/DDBJ databases">
        <title>Lutispora strain m25 sp. nov., a thermophilic, non-spore-forming bacterium isolated from a lab-scale methanogenic bioreactor digesting anaerobic sludge.</title>
        <authorList>
            <person name="El Houari A."/>
            <person name="Mcdonald J."/>
        </authorList>
    </citation>
    <scope>NUCLEOTIDE SEQUENCE [LARGE SCALE GENOMIC DNA]</scope>
    <source>
        <strain evidence="7">m25</strain>
    </source>
</reference>
<dbReference type="Pfam" id="PF00496">
    <property type="entry name" value="SBP_bac_5"/>
    <property type="match status" value="1"/>
</dbReference>
<dbReference type="Gene3D" id="3.10.105.10">
    <property type="entry name" value="Dipeptide-binding Protein, Domain 3"/>
    <property type="match status" value="1"/>
</dbReference>
<keyword evidence="7" id="KW-1185">Reference proteome</keyword>
<dbReference type="RefSeq" id="WP_255227541.1">
    <property type="nucleotide sequence ID" value="NZ_JAJEKE010000008.1"/>
</dbReference>
<evidence type="ECO:0000256" key="2">
    <source>
        <dbReference type="ARBA" id="ARBA00022448"/>
    </source>
</evidence>
<evidence type="ECO:0000256" key="3">
    <source>
        <dbReference type="ARBA" id="ARBA00022729"/>
    </source>
</evidence>
<feature type="signal peptide" evidence="4">
    <location>
        <begin position="1"/>
        <end position="22"/>
    </location>
</feature>
<organism evidence="6 7">
    <name type="scientific">Lutispora saccharofermentans</name>
    <dbReference type="NCBI Taxonomy" id="3024236"/>
    <lineage>
        <taxon>Bacteria</taxon>
        <taxon>Bacillati</taxon>
        <taxon>Bacillota</taxon>
        <taxon>Clostridia</taxon>
        <taxon>Lutisporales</taxon>
        <taxon>Lutisporaceae</taxon>
        <taxon>Lutispora</taxon>
    </lineage>
</organism>
<evidence type="ECO:0000313" key="6">
    <source>
        <dbReference type="EMBL" id="MCQ1530024.1"/>
    </source>
</evidence>
<dbReference type="Gene3D" id="3.40.190.10">
    <property type="entry name" value="Periplasmic binding protein-like II"/>
    <property type="match status" value="1"/>
</dbReference>
<gene>
    <name evidence="6" type="ORF">LJD61_10760</name>
</gene>
<dbReference type="SUPFAM" id="SSF53850">
    <property type="entry name" value="Periplasmic binding protein-like II"/>
    <property type="match status" value="1"/>
</dbReference>
<dbReference type="PROSITE" id="PS51257">
    <property type="entry name" value="PROKAR_LIPOPROTEIN"/>
    <property type="match status" value="1"/>
</dbReference>
<protein>
    <submittedName>
        <fullName evidence="6">ABC transporter substrate-binding protein</fullName>
    </submittedName>
</protein>
<dbReference type="EMBL" id="JAJEKE010000008">
    <property type="protein sequence ID" value="MCQ1530024.1"/>
    <property type="molecule type" value="Genomic_DNA"/>
</dbReference>